<evidence type="ECO:0000256" key="3">
    <source>
        <dbReference type="ARBA" id="ARBA00022989"/>
    </source>
</evidence>
<feature type="transmembrane region" description="Helical" evidence="5">
    <location>
        <begin position="476"/>
        <end position="502"/>
    </location>
</feature>
<feature type="transmembrane region" description="Helical" evidence="5">
    <location>
        <begin position="33"/>
        <end position="55"/>
    </location>
</feature>
<dbReference type="EMBL" id="JACGWZ010000008">
    <property type="protein sequence ID" value="MBA8827602.1"/>
    <property type="molecule type" value="Genomic_DNA"/>
</dbReference>
<keyword evidence="7" id="KW-1185">Reference proteome</keyword>
<dbReference type="PANTHER" id="PTHR43652">
    <property type="entry name" value="BASIC AMINO ACID ANTIPORTER YFCC-RELATED"/>
    <property type="match status" value="1"/>
</dbReference>
<dbReference type="RefSeq" id="WP_182546750.1">
    <property type="nucleotide sequence ID" value="NZ_JACGWZ010000008.1"/>
</dbReference>
<comment type="subcellular location">
    <subcellularLocation>
        <location evidence="1">Membrane</location>
        <topology evidence="1">Multi-pass membrane protein</topology>
    </subcellularLocation>
</comment>
<feature type="transmembrane region" description="Helical" evidence="5">
    <location>
        <begin position="357"/>
        <end position="383"/>
    </location>
</feature>
<dbReference type="InterPro" id="IPR001898">
    <property type="entry name" value="SLC13A/DASS"/>
</dbReference>
<keyword evidence="2 5" id="KW-0812">Transmembrane</keyword>
<gene>
    <name evidence="6" type="ORF">FHX42_004998</name>
</gene>
<dbReference type="GO" id="GO:0022857">
    <property type="term" value="F:transmembrane transporter activity"/>
    <property type="evidence" value="ECO:0007669"/>
    <property type="project" value="InterPro"/>
</dbReference>
<protein>
    <submittedName>
        <fullName evidence="6">Anion transporter</fullName>
    </submittedName>
</protein>
<name>A0A839E078_9PSEU</name>
<feature type="transmembrane region" description="Helical" evidence="5">
    <location>
        <begin position="95"/>
        <end position="111"/>
    </location>
</feature>
<feature type="transmembrane region" description="Helical" evidence="5">
    <location>
        <begin position="389"/>
        <end position="410"/>
    </location>
</feature>
<feature type="transmembrane region" description="Helical" evidence="5">
    <location>
        <begin position="249"/>
        <end position="271"/>
    </location>
</feature>
<dbReference type="GO" id="GO:0005886">
    <property type="term" value="C:plasma membrane"/>
    <property type="evidence" value="ECO:0007669"/>
    <property type="project" value="TreeGrafter"/>
</dbReference>
<dbReference type="AlphaFoldDB" id="A0A839E078"/>
<evidence type="ECO:0000313" key="7">
    <source>
        <dbReference type="Proteomes" id="UP000569329"/>
    </source>
</evidence>
<proteinExistence type="predicted"/>
<evidence type="ECO:0000313" key="6">
    <source>
        <dbReference type="EMBL" id="MBA8827602.1"/>
    </source>
</evidence>
<evidence type="ECO:0000256" key="2">
    <source>
        <dbReference type="ARBA" id="ARBA00022692"/>
    </source>
</evidence>
<dbReference type="Pfam" id="PF00939">
    <property type="entry name" value="Na_sulph_symp"/>
    <property type="match status" value="1"/>
</dbReference>
<keyword evidence="4 5" id="KW-0472">Membrane</keyword>
<feature type="transmembrane region" description="Helical" evidence="5">
    <location>
        <begin position="67"/>
        <end position="88"/>
    </location>
</feature>
<feature type="transmembrane region" description="Helical" evidence="5">
    <location>
        <begin position="117"/>
        <end position="138"/>
    </location>
</feature>
<dbReference type="Proteomes" id="UP000569329">
    <property type="component" value="Unassembled WGS sequence"/>
</dbReference>
<evidence type="ECO:0000256" key="1">
    <source>
        <dbReference type="ARBA" id="ARBA00004141"/>
    </source>
</evidence>
<comment type="caution">
    <text evidence="6">The sequence shown here is derived from an EMBL/GenBank/DDBJ whole genome shotgun (WGS) entry which is preliminary data.</text>
</comment>
<dbReference type="PANTHER" id="PTHR43652:SF2">
    <property type="entry name" value="BASIC AMINO ACID ANTIPORTER YFCC-RELATED"/>
    <property type="match status" value="1"/>
</dbReference>
<evidence type="ECO:0000256" key="5">
    <source>
        <dbReference type="SAM" id="Phobius"/>
    </source>
</evidence>
<organism evidence="6 7">
    <name type="scientific">Halosaccharopolyspora lacisalsi</name>
    <dbReference type="NCBI Taxonomy" id="1000566"/>
    <lineage>
        <taxon>Bacteria</taxon>
        <taxon>Bacillati</taxon>
        <taxon>Actinomycetota</taxon>
        <taxon>Actinomycetes</taxon>
        <taxon>Pseudonocardiales</taxon>
        <taxon>Pseudonocardiaceae</taxon>
        <taxon>Halosaccharopolyspora</taxon>
    </lineage>
</organism>
<evidence type="ECO:0000256" key="4">
    <source>
        <dbReference type="ARBA" id="ARBA00023136"/>
    </source>
</evidence>
<accession>A0A839E078</accession>
<keyword evidence="3 5" id="KW-1133">Transmembrane helix</keyword>
<sequence>MNTSSPGRVLVEYATPSRPAPARREHPHAGGGWAVGLTLVALGALGFVAAVSFVHTPVGTVTESSGIAVDWGAIGTMLVFTAAVAGWVTDKLDDTFVALTAAAALVVLGTLDPEDLFTTLGAEPIWLLVVAFVLAAGVNRTGLPTRLAIALAARATTARQLTHLLTAGLVITALLVPSTSGRAALVLPVFTALAGAFAEHRRLVRALALLFPSVVLLSAIATLVGAGAHLVTSQVLAGTTGAGIGFGRWLLLGLPLAVVSSHLATELILLVHTRRRDRRVPLRVDAAALREQVGVGHRVGREELRAAALLGIVIALWSTGPLHGFPPALVALAGALLITSPRLGTVRLGTAVSEVPWALLLFMAATAALGTALTSSGAASWLAGHVLDVGSGTGLLILVIVLSVAAHLLVQSRSARSSVLIPLVIPAATAVGMNPAALAFASTAGAGFCHTLPSSAKPVAMFARVEGVTTYDTRDLAALAAPLGLLTAALVLLCSLTLWPYLGLPLY</sequence>
<feature type="transmembrane region" description="Helical" evidence="5">
    <location>
        <begin position="206"/>
        <end position="229"/>
    </location>
</feature>
<reference evidence="6 7" key="1">
    <citation type="submission" date="2020-07" db="EMBL/GenBank/DDBJ databases">
        <title>Sequencing the genomes of 1000 actinobacteria strains.</title>
        <authorList>
            <person name="Klenk H.-P."/>
        </authorList>
    </citation>
    <scope>NUCLEOTIDE SEQUENCE [LARGE SCALE GENOMIC DNA]</scope>
    <source>
        <strain evidence="6 7">DSM 45975</strain>
    </source>
</reference>
<dbReference type="InterPro" id="IPR051679">
    <property type="entry name" value="DASS-Related_Transporters"/>
</dbReference>